<evidence type="ECO:0000313" key="2">
    <source>
        <dbReference type="Proteomes" id="UP000812031"/>
    </source>
</evidence>
<organism evidence="1 2">
    <name type="scientific">Flavobacterium taihuense</name>
    <dbReference type="NCBI Taxonomy" id="2857508"/>
    <lineage>
        <taxon>Bacteria</taxon>
        <taxon>Pseudomonadati</taxon>
        <taxon>Bacteroidota</taxon>
        <taxon>Flavobacteriia</taxon>
        <taxon>Flavobacteriales</taxon>
        <taxon>Flavobacteriaceae</taxon>
        <taxon>Flavobacterium</taxon>
    </lineage>
</organism>
<reference evidence="1 2" key="1">
    <citation type="submission" date="2021-07" db="EMBL/GenBank/DDBJ databases">
        <title>Flavobacterium sp. nov. isolated from sediment on the Taihu Lake.</title>
        <authorList>
            <person name="Qu J.-H."/>
        </authorList>
    </citation>
    <scope>NUCLEOTIDE SEQUENCE [LARGE SCALE GENOMIC DNA]</scope>
    <source>
        <strain evidence="1 2">NAS39</strain>
    </source>
</reference>
<accession>A0ABS6XV74</accession>
<gene>
    <name evidence="1" type="ORF">KZH69_08785</name>
</gene>
<keyword evidence="2" id="KW-1185">Reference proteome</keyword>
<name>A0ABS6XV74_9FLAO</name>
<dbReference type="RefSeq" id="WP_219317063.1">
    <property type="nucleotide sequence ID" value="NZ_JAHWYN010000006.1"/>
</dbReference>
<dbReference type="Proteomes" id="UP000812031">
    <property type="component" value="Unassembled WGS sequence"/>
</dbReference>
<dbReference type="EMBL" id="JAHWYN010000006">
    <property type="protein sequence ID" value="MBW4360578.1"/>
    <property type="molecule type" value="Genomic_DNA"/>
</dbReference>
<evidence type="ECO:0008006" key="3">
    <source>
        <dbReference type="Google" id="ProtNLM"/>
    </source>
</evidence>
<comment type="caution">
    <text evidence="1">The sequence shown here is derived from an EMBL/GenBank/DDBJ whole genome shotgun (WGS) entry which is preliminary data.</text>
</comment>
<proteinExistence type="predicted"/>
<evidence type="ECO:0000313" key="1">
    <source>
        <dbReference type="EMBL" id="MBW4360578.1"/>
    </source>
</evidence>
<sequence length="317" mass="37571">MINKKITWKELKALDDIYHLKKTKAAIQGHPYINYLINDKGILDLKRDNIKVIISTEGFEEFYEKEFKLQYDEAKSFLENNGIEANAKKNFTLEEVKTLMLIEENKEELKSKPTNIEDFSNEFFDISKYLKNKTGLRNAVFKILDITQFPLDKKENQWRIVVDRQNPDAVVLCENKSFLKQTWIAKSTNVKLWYVGGNNIKILDDIDEIELAKPFYYCCDWDLAGLEIYERIKKKLKLRNKDIVLLYPNEPHKKISTYIEYHDSHWNLNKILSGLQIGNFNKKELQLIQDLIKNEQWIEEESFDLIQILKVVLLIKQ</sequence>
<protein>
    <recommendedName>
        <fullName evidence="3">Wadjet protein JetD C-terminal domain-containing protein</fullName>
    </recommendedName>
</protein>